<keyword evidence="3" id="KW-1185">Reference proteome</keyword>
<dbReference type="Proteomes" id="UP000547011">
    <property type="component" value="Unassembled WGS sequence"/>
</dbReference>
<dbReference type="InterPro" id="IPR006528">
    <property type="entry name" value="Phage_head_morphogenesis_dom"/>
</dbReference>
<evidence type="ECO:0000313" key="3">
    <source>
        <dbReference type="Proteomes" id="UP000547011"/>
    </source>
</evidence>
<proteinExistence type="predicted"/>
<comment type="caution">
    <text evidence="2">The sequence shown here is derived from an EMBL/GenBank/DDBJ whole genome shotgun (WGS) entry which is preliminary data.</text>
</comment>
<name>A0A7W6ILL9_9HYPH</name>
<evidence type="ECO:0000259" key="1">
    <source>
        <dbReference type="Pfam" id="PF04233"/>
    </source>
</evidence>
<dbReference type="AlphaFoldDB" id="A0A7W6ILL9"/>
<protein>
    <recommendedName>
        <fullName evidence="1">Phage head morphogenesis domain-containing protein</fullName>
    </recommendedName>
</protein>
<dbReference type="EMBL" id="JACIEW010000002">
    <property type="protein sequence ID" value="MBB4051427.1"/>
    <property type="molecule type" value="Genomic_DNA"/>
</dbReference>
<reference evidence="2 3" key="1">
    <citation type="submission" date="2020-08" db="EMBL/GenBank/DDBJ databases">
        <title>Genomic Encyclopedia of Type Strains, Phase IV (KMG-IV): sequencing the most valuable type-strain genomes for metagenomic binning, comparative biology and taxonomic classification.</title>
        <authorList>
            <person name="Goeker M."/>
        </authorList>
    </citation>
    <scope>NUCLEOTIDE SEQUENCE [LARGE SCALE GENOMIC DNA]</scope>
    <source>
        <strain evidence="2 3">DSM 23447</strain>
    </source>
</reference>
<organism evidence="2 3">
    <name type="scientific">Devosia subaequoris</name>
    <dbReference type="NCBI Taxonomy" id="395930"/>
    <lineage>
        <taxon>Bacteria</taxon>
        <taxon>Pseudomonadati</taxon>
        <taxon>Pseudomonadota</taxon>
        <taxon>Alphaproteobacteria</taxon>
        <taxon>Hyphomicrobiales</taxon>
        <taxon>Devosiaceae</taxon>
        <taxon>Devosia</taxon>
    </lineage>
</organism>
<dbReference type="Pfam" id="PF04233">
    <property type="entry name" value="Phage_Mu_F"/>
    <property type="match status" value="1"/>
</dbReference>
<evidence type="ECO:0000313" key="2">
    <source>
        <dbReference type="EMBL" id="MBB4051427.1"/>
    </source>
</evidence>
<feature type="domain" description="Phage head morphogenesis" evidence="1">
    <location>
        <begin position="38"/>
        <end position="113"/>
    </location>
</feature>
<sequence>MGKLSARLQSGRKALARIAERRAFESYIRRGRVPKTLAALSAAASDERKFLSLCAGLSTKALSNGKATTRYTWRTVGDGKVRDAHAALAGQVFSWSSPPPSGHPGTDHNCRCWAEPYFGDPAVPDSLLALTRNRHVVTDPAKSVASIETLTRPDGSIAASTIRMVDGTGISAVFQGSSVSQLVSFPDGASYQSLRLDEAREVTVRQDGETRLRVAWLRRALAPNLLPPLPALGPLPTATPNDPGNPSLVEITAAPWATMLRGVLELYNAAVAAPDALGVGEGDRSVVAFKIWTGGTNGEVVSLNQETLTQEQVAEVCEFLPDVQAQTNEAATENLPQMATMTPTEWGNLVHWAIYNRIRALKVAHPAAFANVFPEITVDESRQDSSEDDGPKYGQAKTSRLDILEKVSASTYCVYDVKTGKSGLTQKRLLQLLDKLPKGVLVYIMEVRPFE</sequence>
<gene>
    <name evidence="2" type="ORF">GGR20_001063</name>
</gene>
<accession>A0A7W6ILL9</accession>